<dbReference type="EMBL" id="CP005986">
    <property type="protein sequence ID" value="AIA56173.1"/>
    <property type="molecule type" value="Genomic_DNA"/>
</dbReference>
<name>A0A059ZXI3_ACICK</name>
<dbReference type="InterPro" id="IPR011760">
    <property type="entry name" value="PsdUridine_synth_TruD_insert"/>
</dbReference>
<dbReference type="InterPro" id="IPR042214">
    <property type="entry name" value="TruD_catalytic"/>
</dbReference>
<proteinExistence type="inferred from homology"/>
<dbReference type="InterPro" id="IPR050170">
    <property type="entry name" value="TruD_pseudoU_synthase"/>
</dbReference>
<evidence type="ECO:0000313" key="7">
    <source>
        <dbReference type="Proteomes" id="UP000005522"/>
    </source>
</evidence>
<dbReference type="EC" id="5.4.99.27" evidence="4"/>
<evidence type="ECO:0000313" key="6">
    <source>
        <dbReference type="EMBL" id="AIA56173.1"/>
    </source>
</evidence>
<accession>A0A059ZXI3</accession>
<dbReference type="PROSITE" id="PS50984">
    <property type="entry name" value="TRUD"/>
    <property type="match status" value="1"/>
</dbReference>
<comment type="function">
    <text evidence="4">Responsible for synthesis of pseudouridine from uracil-13 in transfer RNAs.</text>
</comment>
<comment type="similarity">
    <text evidence="1 4">Belongs to the pseudouridine synthase TruD family.</text>
</comment>
<dbReference type="SUPFAM" id="SSF55120">
    <property type="entry name" value="Pseudouridine synthase"/>
    <property type="match status" value="1"/>
</dbReference>
<dbReference type="GO" id="GO:0005829">
    <property type="term" value="C:cytosol"/>
    <property type="evidence" value="ECO:0007669"/>
    <property type="project" value="TreeGrafter"/>
</dbReference>
<feature type="active site" description="Nucleophile" evidence="4">
    <location>
        <position position="80"/>
    </location>
</feature>
<evidence type="ECO:0000256" key="3">
    <source>
        <dbReference type="ARBA" id="ARBA00023235"/>
    </source>
</evidence>
<gene>
    <name evidence="4" type="primary">truD</name>
    <name evidence="6" type="ORF">Acaty_c2326</name>
</gene>
<dbReference type="PANTHER" id="PTHR47811:SF1">
    <property type="entry name" value="TRNA PSEUDOURIDINE SYNTHASE D"/>
    <property type="match status" value="1"/>
</dbReference>
<dbReference type="InterPro" id="IPR043165">
    <property type="entry name" value="TruD_insert_sf"/>
</dbReference>
<dbReference type="GO" id="GO:0016829">
    <property type="term" value="F:lyase activity"/>
    <property type="evidence" value="ECO:0007669"/>
    <property type="project" value="UniProtKB-KW"/>
</dbReference>
<keyword evidence="6" id="KW-0456">Lyase</keyword>
<dbReference type="AlphaFoldDB" id="A0A059ZXI3"/>
<evidence type="ECO:0000256" key="2">
    <source>
        <dbReference type="ARBA" id="ARBA00022694"/>
    </source>
</evidence>
<dbReference type="InterPro" id="IPR001656">
    <property type="entry name" value="PsdUridine_synth_TruD"/>
</dbReference>
<dbReference type="InterPro" id="IPR020103">
    <property type="entry name" value="PsdUridine_synth_cat_dom_sf"/>
</dbReference>
<dbReference type="eggNOG" id="COG0585">
    <property type="taxonomic scope" value="Bacteria"/>
</dbReference>
<keyword evidence="2 4" id="KW-0819">tRNA processing</keyword>
<evidence type="ECO:0000259" key="5">
    <source>
        <dbReference type="PROSITE" id="PS50984"/>
    </source>
</evidence>
<reference evidence="6 7" key="1">
    <citation type="journal article" date="2009" name="J. Bacteriol.">
        <title>Draft genome sequence of the extremely acidophilic bacterium Acidithiobacillus caldus ATCC 51756 reveals metabolic versatility in the genus Acidithiobacillus.</title>
        <authorList>
            <person name="Valdes J."/>
            <person name="Quatrini R."/>
            <person name="Hallberg K."/>
            <person name="Dopson M."/>
            <person name="Valenzuela P.D."/>
            <person name="Holmes D.S."/>
        </authorList>
    </citation>
    <scope>NUCLEOTIDE SEQUENCE [LARGE SCALE GENOMIC DNA]</scope>
    <source>
        <strain evidence="7">ATCC 51756 / DSM 8584 / KU</strain>
    </source>
</reference>
<dbReference type="GO" id="GO:0003723">
    <property type="term" value="F:RNA binding"/>
    <property type="evidence" value="ECO:0007669"/>
    <property type="project" value="InterPro"/>
</dbReference>
<comment type="catalytic activity">
    <reaction evidence="4">
        <text>uridine(13) in tRNA = pseudouridine(13) in tRNA</text>
        <dbReference type="Rhea" id="RHEA:42540"/>
        <dbReference type="Rhea" id="RHEA-COMP:10105"/>
        <dbReference type="Rhea" id="RHEA-COMP:10106"/>
        <dbReference type="ChEBI" id="CHEBI:65314"/>
        <dbReference type="ChEBI" id="CHEBI:65315"/>
        <dbReference type="EC" id="5.4.99.27"/>
    </reaction>
</comment>
<dbReference type="Gene3D" id="3.30.2340.10">
    <property type="entry name" value="TruD, insertion domain"/>
    <property type="match status" value="1"/>
</dbReference>
<dbReference type="Gene3D" id="3.30.2350.20">
    <property type="entry name" value="TruD, catalytic domain"/>
    <property type="match status" value="1"/>
</dbReference>
<dbReference type="GeneID" id="92932395"/>
<dbReference type="GO" id="GO:0160150">
    <property type="term" value="F:tRNA pseudouridine(13) synthase activity"/>
    <property type="evidence" value="ECO:0007669"/>
    <property type="project" value="UniProtKB-EC"/>
</dbReference>
<evidence type="ECO:0000256" key="1">
    <source>
        <dbReference type="ARBA" id="ARBA00007953"/>
    </source>
</evidence>
<dbReference type="KEGG" id="acz:Acaty_c2326"/>
<protein>
    <recommendedName>
        <fullName evidence="4">tRNA pseudouridine synthase D</fullName>
        <ecNumber evidence="4">5.4.99.27</ecNumber>
    </recommendedName>
    <alternativeName>
        <fullName evidence="4">tRNA pseudouridine(13) synthase</fullName>
    </alternativeName>
    <alternativeName>
        <fullName evidence="4">tRNA pseudouridylate synthase D</fullName>
    </alternativeName>
    <alternativeName>
        <fullName evidence="4">tRNA-uridine isomerase D</fullName>
    </alternativeName>
</protein>
<dbReference type="GO" id="GO:0031119">
    <property type="term" value="P:tRNA pseudouridine synthesis"/>
    <property type="evidence" value="ECO:0007669"/>
    <property type="project" value="UniProtKB-UniRule"/>
</dbReference>
<dbReference type="HAMAP" id="MF_01082">
    <property type="entry name" value="TruD"/>
    <property type="match status" value="1"/>
</dbReference>
<dbReference type="PANTHER" id="PTHR47811">
    <property type="entry name" value="TRNA PSEUDOURIDINE SYNTHASE D"/>
    <property type="match status" value="1"/>
</dbReference>
<dbReference type="Proteomes" id="UP000005522">
    <property type="component" value="Chromosome"/>
</dbReference>
<feature type="domain" description="TRUD" evidence="5">
    <location>
        <begin position="156"/>
        <end position="314"/>
    </location>
</feature>
<evidence type="ECO:0000256" key="4">
    <source>
        <dbReference type="HAMAP-Rule" id="MF_01082"/>
    </source>
</evidence>
<dbReference type="RefSeq" id="WP_004868799.1">
    <property type="nucleotide sequence ID" value="NZ_CP005986.1"/>
</dbReference>
<organism evidence="6 7">
    <name type="scientific">Acidithiobacillus caldus (strain ATCC 51756 / DSM 8584 / KU)</name>
    <dbReference type="NCBI Taxonomy" id="637389"/>
    <lineage>
        <taxon>Bacteria</taxon>
        <taxon>Pseudomonadati</taxon>
        <taxon>Pseudomonadota</taxon>
        <taxon>Acidithiobacillia</taxon>
        <taxon>Acidithiobacillales</taxon>
        <taxon>Acidithiobacillaceae</taxon>
        <taxon>Acidithiobacillus</taxon>
    </lineage>
</organism>
<dbReference type="InterPro" id="IPR020119">
    <property type="entry name" value="PsdUridine_synth_TruD_CS"/>
</dbReference>
<dbReference type="HOGENOM" id="CLU_005281_4_0_6"/>
<dbReference type="PROSITE" id="PS01268">
    <property type="entry name" value="UPF0024"/>
    <property type="match status" value="1"/>
</dbReference>
<dbReference type="Pfam" id="PF01142">
    <property type="entry name" value="TruD"/>
    <property type="match status" value="2"/>
</dbReference>
<keyword evidence="3 4" id="KW-0413">Isomerase</keyword>
<sequence>MISGLERQYPRLDEDIGGVLRRGPDTFFVQELLPFQPSGVGEHVFLHIEKCGLNTEEVARRLARHAGVHVRDIGYAGLKDRHARTRQFFTVPVPGRAEPDWTVLENEHLKILERHRHDRKLRRGAHLGNRFRLSLRVLRGSRRDWDVALHRLERLGFPNYFGGQRFGHDNLAAAARLLAGTGQRLQRGQRGLLWSAARSALFNAVLTERVRTGSWQTLLPGERVQLEGSHSHFLARRSDADWSALEARLHAWDLHPSGPLPGSGTDGPEDEAAQVEQAALAAWMGPPEFPENGLSWADRLGAQGLRAARRALRCRVRECSWEWVDDEGLDLRFSLPSGSFATVALEALGVQTQAR</sequence>